<reference evidence="4 5" key="1">
    <citation type="journal article" date="2016" name="Sci. Rep.">
        <title>Peltaster fructicola genome reveals evolution from an invasive phytopathogen to an ectophytic parasite.</title>
        <authorList>
            <person name="Xu C."/>
            <person name="Chen H."/>
            <person name="Gleason M.L."/>
            <person name="Xu J.R."/>
            <person name="Liu H."/>
            <person name="Zhang R."/>
            <person name="Sun G."/>
        </authorList>
    </citation>
    <scope>NUCLEOTIDE SEQUENCE [LARGE SCALE GENOMIC DNA]</scope>
    <source>
        <strain evidence="4 5">LNHT1506</strain>
    </source>
</reference>
<evidence type="ECO:0000313" key="5">
    <source>
        <dbReference type="Proteomes" id="UP000503462"/>
    </source>
</evidence>
<dbReference type="InterPro" id="IPR039553">
    <property type="entry name" value="Prefoldin-like"/>
</dbReference>
<evidence type="ECO:0000259" key="3">
    <source>
        <dbReference type="Pfam" id="PF12927"/>
    </source>
</evidence>
<sequence length="535" mass="60128">MDLAAIESQRQALETQVQKLRDSLKHWQTLDLEYEGLKEELQALDNPSEQDLDNLSTTYDGTLVDTKEIRDMTGLNNNQPRSSQQIVGVIDRRLEYVTKNIETISRQFYAAENKLEEFAFASSAASGANPRFDDEPDLPLIEIHEELDENGDVISSELRRPIDETSKIIESIRKAASDQTIGDDLDGQDDNESGQHNGYRRPPIRKKSVSFSADTKAAPEPARSESQEGRKSVSFAPKVAVAPAADPPDTRRYRKAKDLRASFKPGEKVYELNEDEETVSQHVVLPVDESPEDAQLRREMLEYHMNEVGSVVAQMDLDEADDHSDLTGSEYYEEGDTPYTSETDEEDEDEHGRSRRREISDAYHEQMKALQERLIGNVGPQPQNEDLASLDVNPQDIHRLVIRGNRNSISSASGSDVDKKTSKKRVSFAEAVDVAEAEPLPNKLQKVEAGSSAVLADTLLERDTSQSAVAGPALDDELTSRRELANEYYRRRNDMIKQQGGFKADEEEEELGQLMEERDGKLKKVSRFKAARLKS</sequence>
<accession>A0A6H0Y4Q0</accession>
<dbReference type="SUPFAM" id="SSF46579">
    <property type="entry name" value="Prefoldin"/>
    <property type="match status" value="1"/>
</dbReference>
<dbReference type="OrthoDB" id="21413at2759"/>
<feature type="compositionally biased region" description="Acidic residues" evidence="2">
    <location>
        <begin position="181"/>
        <end position="192"/>
    </location>
</feature>
<dbReference type="GO" id="GO:0003714">
    <property type="term" value="F:transcription corepressor activity"/>
    <property type="evidence" value="ECO:0007669"/>
    <property type="project" value="TreeGrafter"/>
</dbReference>
<name>A0A6H0Y4Q0_9PEZI</name>
<feature type="compositionally biased region" description="Acidic residues" evidence="2">
    <location>
        <begin position="331"/>
        <end position="349"/>
    </location>
</feature>
<evidence type="ECO:0000256" key="1">
    <source>
        <dbReference type="SAM" id="Coils"/>
    </source>
</evidence>
<keyword evidence="5" id="KW-1185">Reference proteome</keyword>
<dbReference type="InterPro" id="IPR024325">
    <property type="entry name" value="DUF3835"/>
</dbReference>
<dbReference type="InterPro" id="IPR052255">
    <property type="entry name" value="RNA_pol_II_subunit5-mediator"/>
</dbReference>
<feature type="compositionally biased region" description="Basic residues" evidence="2">
    <location>
        <begin position="198"/>
        <end position="208"/>
    </location>
</feature>
<dbReference type="PANTHER" id="PTHR15111:SF0">
    <property type="entry name" value="UNCONVENTIONAL PREFOLDIN RPB5 INTERACTOR 1"/>
    <property type="match status" value="1"/>
</dbReference>
<evidence type="ECO:0000256" key="2">
    <source>
        <dbReference type="SAM" id="MobiDB-lite"/>
    </source>
</evidence>
<dbReference type="AlphaFoldDB" id="A0A6H0Y4Q0"/>
<proteinExistence type="predicted"/>
<feature type="compositionally biased region" description="Basic and acidic residues" evidence="2">
    <location>
        <begin position="248"/>
        <end position="259"/>
    </location>
</feature>
<dbReference type="EMBL" id="CP051143">
    <property type="protein sequence ID" value="QIX01818.1"/>
    <property type="molecule type" value="Genomic_DNA"/>
</dbReference>
<gene>
    <name evidence="4" type="ORF">AMS68_007335</name>
</gene>
<dbReference type="Pfam" id="PF12927">
    <property type="entry name" value="DUF3835"/>
    <property type="match status" value="1"/>
</dbReference>
<dbReference type="GO" id="GO:0000122">
    <property type="term" value="P:negative regulation of transcription by RNA polymerase II"/>
    <property type="evidence" value="ECO:0007669"/>
    <property type="project" value="TreeGrafter"/>
</dbReference>
<feature type="compositionally biased region" description="Basic and acidic residues" evidence="2">
    <location>
        <begin position="222"/>
        <end position="231"/>
    </location>
</feature>
<dbReference type="PANTHER" id="PTHR15111">
    <property type="entry name" value="RNA POLYMERASE II SUBUNIT 5-MEDIATING PROTEIN NNX3"/>
    <property type="match status" value="1"/>
</dbReference>
<feature type="domain" description="DUF3835" evidence="3">
    <location>
        <begin position="455"/>
        <end position="533"/>
    </location>
</feature>
<evidence type="ECO:0000313" key="4">
    <source>
        <dbReference type="EMBL" id="QIX01818.1"/>
    </source>
</evidence>
<protein>
    <recommendedName>
        <fullName evidence="3">DUF3835 domain-containing protein</fullName>
    </recommendedName>
</protein>
<organism evidence="4 5">
    <name type="scientific">Peltaster fructicola</name>
    <dbReference type="NCBI Taxonomy" id="286661"/>
    <lineage>
        <taxon>Eukaryota</taxon>
        <taxon>Fungi</taxon>
        <taxon>Dikarya</taxon>
        <taxon>Ascomycota</taxon>
        <taxon>Pezizomycotina</taxon>
        <taxon>Dothideomycetes</taxon>
        <taxon>Dothideomycetes incertae sedis</taxon>
        <taxon>Peltaster</taxon>
    </lineage>
</organism>
<dbReference type="GO" id="GO:0003682">
    <property type="term" value="F:chromatin binding"/>
    <property type="evidence" value="ECO:0007669"/>
    <property type="project" value="TreeGrafter"/>
</dbReference>
<feature type="coiled-coil region" evidence="1">
    <location>
        <begin position="3"/>
        <end position="30"/>
    </location>
</feature>
<feature type="region of interest" description="Disordered" evidence="2">
    <location>
        <begin position="174"/>
        <end position="259"/>
    </location>
</feature>
<dbReference type="GO" id="GO:0019212">
    <property type="term" value="F:phosphatase inhibitor activity"/>
    <property type="evidence" value="ECO:0007669"/>
    <property type="project" value="TreeGrafter"/>
</dbReference>
<feature type="region of interest" description="Disordered" evidence="2">
    <location>
        <begin position="318"/>
        <end position="359"/>
    </location>
</feature>
<dbReference type="Pfam" id="PF13758">
    <property type="entry name" value="Prefoldin_3"/>
    <property type="match status" value="1"/>
</dbReference>
<dbReference type="Proteomes" id="UP000503462">
    <property type="component" value="Chromosome 5"/>
</dbReference>
<keyword evidence="1" id="KW-0175">Coiled coil</keyword>